<protein>
    <submittedName>
        <fullName evidence="2">Uncharacterized protein</fullName>
    </submittedName>
</protein>
<gene>
    <name evidence="2" type="ORF">BACCOP_01751</name>
</gene>
<evidence type="ECO:0000313" key="3">
    <source>
        <dbReference type="Proteomes" id="UP000003146"/>
    </source>
</evidence>
<feature type="compositionally biased region" description="Basic and acidic residues" evidence="1">
    <location>
        <begin position="71"/>
        <end position="95"/>
    </location>
</feature>
<organism evidence="2 3">
    <name type="scientific">Phocaeicola coprocola DSM 17136</name>
    <dbReference type="NCBI Taxonomy" id="470145"/>
    <lineage>
        <taxon>Bacteria</taxon>
        <taxon>Pseudomonadati</taxon>
        <taxon>Bacteroidota</taxon>
        <taxon>Bacteroidia</taxon>
        <taxon>Bacteroidales</taxon>
        <taxon>Bacteroidaceae</taxon>
        <taxon>Phocaeicola</taxon>
    </lineage>
</organism>
<name>B3JIN9_9BACT</name>
<proteinExistence type="predicted"/>
<dbReference type="eggNOG" id="ENOG50312KR">
    <property type="taxonomic scope" value="Bacteria"/>
</dbReference>
<comment type="caution">
    <text evidence="2">The sequence shown here is derived from an EMBL/GenBank/DDBJ whole genome shotgun (WGS) entry which is preliminary data.</text>
</comment>
<accession>B3JIN9</accession>
<dbReference type="EMBL" id="ABIY02000080">
    <property type="protein sequence ID" value="EDV01179.1"/>
    <property type="molecule type" value="Genomic_DNA"/>
</dbReference>
<reference evidence="2 3" key="2">
    <citation type="submission" date="2008-04" db="EMBL/GenBank/DDBJ databases">
        <authorList>
            <person name="Fulton L."/>
            <person name="Clifton S."/>
            <person name="Fulton B."/>
            <person name="Xu J."/>
            <person name="Minx P."/>
            <person name="Pepin K.H."/>
            <person name="Johnson M."/>
            <person name="Thiruvilangam P."/>
            <person name="Bhonagiri V."/>
            <person name="Nash W.E."/>
            <person name="Mardis E.R."/>
            <person name="Wilson R.K."/>
        </authorList>
    </citation>
    <scope>NUCLEOTIDE SEQUENCE [LARGE SCALE GENOMIC DNA]</scope>
    <source>
        <strain evidence="2 3">DSM 17136</strain>
    </source>
</reference>
<dbReference type="Proteomes" id="UP000003146">
    <property type="component" value="Unassembled WGS sequence"/>
</dbReference>
<dbReference type="AlphaFoldDB" id="B3JIN9"/>
<evidence type="ECO:0000256" key="1">
    <source>
        <dbReference type="SAM" id="MobiDB-lite"/>
    </source>
</evidence>
<feature type="region of interest" description="Disordered" evidence="1">
    <location>
        <begin position="68"/>
        <end position="95"/>
    </location>
</feature>
<reference evidence="2 3" key="1">
    <citation type="submission" date="2008-04" db="EMBL/GenBank/DDBJ databases">
        <title>Draft genome sequence of Bacteroides coprocola (DSM 17136).</title>
        <authorList>
            <person name="Sudarsanam P."/>
            <person name="Ley R."/>
            <person name="Guruge J."/>
            <person name="Turnbaugh P.J."/>
            <person name="Mahowald M."/>
            <person name="Liep D."/>
            <person name="Gordon J."/>
        </authorList>
    </citation>
    <scope>NUCLEOTIDE SEQUENCE [LARGE SCALE GENOMIC DNA]</scope>
    <source>
        <strain evidence="2 3">DSM 17136</strain>
    </source>
</reference>
<sequence length="111" mass="12746">MSCELLIIYFPFFDPFPLEPLRGFTDAVHGRRHSFIRRLFLPITLRLGRKNLQEVHFKPENQARRPTFASDKTRAVRDGKAGREKQAARAATKGKECNYKRKRAVAGYPGG</sequence>
<dbReference type="HOGENOM" id="CLU_185018_0_0_10"/>
<evidence type="ECO:0000313" key="2">
    <source>
        <dbReference type="EMBL" id="EDV01179.1"/>
    </source>
</evidence>